<dbReference type="EMBL" id="CP003746">
    <property type="protein sequence ID" value="AGN11292.1"/>
    <property type="molecule type" value="Genomic_DNA"/>
</dbReference>
<proteinExistence type="predicted"/>
<dbReference type="HOGENOM" id="CLU_3173207_0_0_6"/>
<protein>
    <submittedName>
        <fullName evidence="1">Uncharacterized protein</fullName>
    </submittedName>
</protein>
<dbReference type="KEGG" id="saga:M5M_04492"/>
<keyword evidence="2" id="KW-1185">Reference proteome</keyword>
<accession>R9S3A3</accession>
<dbReference type="AlphaFoldDB" id="R9S3A3"/>
<reference evidence="1 2" key="1">
    <citation type="journal article" date="2013" name="Genome Announc.">
        <title>Complete genome sequence of Simiduia agarivorans SA1(T), a marine bacterium able to degrade a variety of polysaccharides.</title>
        <authorList>
            <person name="Lin S.Y."/>
            <person name="Shieh W.Y."/>
            <person name="Chen J.S."/>
            <person name="Tang S.L."/>
        </authorList>
    </citation>
    <scope>NUCLEOTIDE SEQUENCE [LARGE SCALE GENOMIC DNA]</scope>
    <source>
        <strain evidence="2">DSM 21679 / JCM 13881 / BCRC 17597 / SA1</strain>
    </source>
</reference>
<name>R9S3A3_SIMAS</name>
<evidence type="ECO:0000313" key="1">
    <source>
        <dbReference type="EMBL" id="AGN11292.1"/>
    </source>
</evidence>
<dbReference type="Proteomes" id="UP000000466">
    <property type="component" value="Chromosome"/>
</dbReference>
<sequence length="47" mass="5453">MERINCLLLLLSNWQAFKQTEGFKKSEIAEGNFDSGTNFKFHSDPIF</sequence>
<gene>
    <name evidence="1" type="ordered locus">M5M_04492</name>
</gene>
<evidence type="ECO:0000313" key="2">
    <source>
        <dbReference type="Proteomes" id="UP000000466"/>
    </source>
</evidence>
<organism evidence="1 2">
    <name type="scientific">Simiduia agarivorans (strain DSM 21679 / JCM 13881 / BCRC 17597 / SA1)</name>
    <dbReference type="NCBI Taxonomy" id="1117647"/>
    <lineage>
        <taxon>Bacteria</taxon>
        <taxon>Pseudomonadati</taxon>
        <taxon>Pseudomonadota</taxon>
        <taxon>Gammaproteobacteria</taxon>
        <taxon>Cellvibrionales</taxon>
        <taxon>Cellvibrionaceae</taxon>
        <taxon>Simiduia</taxon>
    </lineage>
</organism>